<evidence type="ECO:0000313" key="2">
    <source>
        <dbReference type="EMBL" id="OMP14203.1"/>
    </source>
</evidence>
<dbReference type="AlphaFoldDB" id="A0A1R3L4D9"/>
<sequence length="59" mass="6423">MAANNQSKANLKEEELTPIRQPLIGSNYASKATSAAPTYKEDSRSAIDNQAQTKGKRDN</sequence>
<proteinExistence type="predicted"/>
<dbReference type="EMBL" id="AWUE01001282">
    <property type="protein sequence ID" value="OMP14203.1"/>
    <property type="molecule type" value="Genomic_DNA"/>
</dbReference>
<feature type="compositionally biased region" description="Polar residues" evidence="1">
    <location>
        <begin position="27"/>
        <end position="36"/>
    </location>
</feature>
<evidence type="ECO:0000313" key="3">
    <source>
        <dbReference type="Proteomes" id="UP000187203"/>
    </source>
</evidence>
<accession>A0A1R3L4D9</accession>
<name>A0A1R3L4D9_9ROSI</name>
<comment type="caution">
    <text evidence="2">The sequence shown here is derived from an EMBL/GenBank/DDBJ whole genome shotgun (WGS) entry which is preliminary data.</text>
</comment>
<reference evidence="3" key="1">
    <citation type="submission" date="2013-09" db="EMBL/GenBank/DDBJ databases">
        <title>Corchorus olitorius genome sequencing.</title>
        <authorList>
            <person name="Alam M."/>
            <person name="Haque M.S."/>
            <person name="Islam M.S."/>
            <person name="Emdad E.M."/>
            <person name="Islam M.M."/>
            <person name="Ahmed B."/>
            <person name="Halim A."/>
            <person name="Hossen Q.M.M."/>
            <person name="Hossain M.Z."/>
            <person name="Ahmed R."/>
            <person name="Khan M.M."/>
            <person name="Islam R."/>
            <person name="Rashid M.M."/>
            <person name="Khan S.A."/>
            <person name="Rahman M.S."/>
            <person name="Alam M."/>
            <person name="Yahiya A.S."/>
            <person name="Khan M.S."/>
            <person name="Azam M.S."/>
            <person name="Haque T."/>
            <person name="Lashkar M.Z.H."/>
            <person name="Akhand A.I."/>
            <person name="Morshed G."/>
            <person name="Roy S."/>
            <person name="Uddin K.S."/>
            <person name="Rabeya T."/>
            <person name="Hossain A.S."/>
            <person name="Chowdhury A."/>
            <person name="Snigdha A.R."/>
            <person name="Mortoza M.S."/>
            <person name="Matin S.A."/>
            <person name="Hoque S.M.E."/>
            <person name="Islam M.K."/>
            <person name="Roy D.K."/>
            <person name="Haider R."/>
            <person name="Moosa M.M."/>
            <person name="Elias S.M."/>
            <person name="Hasan A.M."/>
            <person name="Jahan S."/>
            <person name="Shafiuddin M."/>
            <person name="Mahmood N."/>
            <person name="Shommy N.S."/>
        </authorList>
    </citation>
    <scope>NUCLEOTIDE SEQUENCE [LARGE SCALE GENOMIC DNA]</scope>
    <source>
        <strain evidence="3">cv. O-4</strain>
    </source>
</reference>
<protein>
    <submittedName>
        <fullName evidence="2">Uncharacterized protein</fullName>
    </submittedName>
</protein>
<feature type="region of interest" description="Disordered" evidence="1">
    <location>
        <begin position="1"/>
        <end position="59"/>
    </location>
</feature>
<keyword evidence="3" id="KW-1185">Reference proteome</keyword>
<gene>
    <name evidence="2" type="ORF">COLO4_00183</name>
</gene>
<evidence type="ECO:0000256" key="1">
    <source>
        <dbReference type="SAM" id="MobiDB-lite"/>
    </source>
</evidence>
<dbReference type="Proteomes" id="UP000187203">
    <property type="component" value="Unassembled WGS sequence"/>
</dbReference>
<organism evidence="2 3">
    <name type="scientific">Corchorus olitorius</name>
    <dbReference type="NCBI Taxonomy" id="93759"/>
    <lineage>
        <taxon>Eukaryota</taxon>
        <taxon>Viridiplantae</taxon>
        <taxon>Streptophyta</taxon>
        <taxon>Embryophyta</taxon>
        <taxon>Tracheophyta</taxon>
        <taxon>Spermatophyta</taxon>
        <taxon>Magnoliopsida</taxon>
        <taxon>eudicotyledons</taxon>
        <taxon>Gunneridae</taxon>
        <taxon>Pentapetalae</taxon>
        <taxon>rosids</taxon>
        <taxon>malvids</taxon>
        <taxon>Malvales</taxon>
        <taxon>Malvaceae</taxon>
        <taxon>Grewioideae</taxon>
        <taxon>Apeibeae</taxon>
        <taxon>Corchorus</taxon>
    </lineage>
</organism>